<keyword evidence="1" id="KW-0479">Metal-binding</keyword>
<keyword evidence="2" id="KW-0175">Coiled coil</keyword>
<organism evidence="4 5">
    <name type="scientific">Kipferlia bialata</name>
    <dbReference type="NCBI Taxonomy" id="797122"/>
    <lineage>
        <taxon>Eukaryota</taxon>
        <taxon>Metamonada</taxon>
        <taxon>Carpediemonas-like organisms</taxon>
        <taxon>Kipferlia</taxon>
    </lineage>
</organism>
<dbReference type="Proteomes" id="UP000265618">
    <property type="component" value="Unassembled WGS sequence"/>
</dbReference>
<dbReference type="GO" id="GO:0061630">
    <property type="term" value="F:ubiquitin protein ligase activity"/>
    <property type="evidence" value="ECO:0007669"/>
    <property type="project" value="TreeGrafter"/>
</dbReference>
<feature type="domain" description="B box-type" evidence="3">
    <location>
        <begin position="194"/>
        <end position="236"/>
    </location>
</feature>
<keyword evidence="1" id="KW-0863">Zinc-finger</keyword>
<accession>A0A9K3GML4</accession>
<keyword evidence="1" id="KW-0862">Zinc</keyword>
<proteinExistence type="predicted"/>
<sequence length="438" mass="47204">MNLIVKAGVVSALTLVVSVAVIFCHEFVQNRNPSVSRVLTKGLLTTLILGIGLLTSAVRRTFTDASSFDISQVLDCGHSFCQQCLSGLQGTPQGDSDLAQSALSMDELGGAAPRDPAHPLTCTICLKGSGPARPLEVAEHAQTVLCGECGQHIKERRCLQCGLELCSECDLKIHQFRNFQSHVRVECSPGAPTSHPLPCSVHPRMDAACFCLTESRPVCAQCSHGPSHQGHRHVSLEDAAREQAATLTDTAAKVKAWTGRGLCQLQALSQLSNTESGLYNECLANMVAQRAALMQAIEERYARLEQEAAEVHRHRLEHIEHLRASLVGPYTEGQETVSQTAKYTANADPSLLLTHAGAIQERLQRRGSAMEGAVLAFAPASPRPYPGLRIPTGLDTLIEGVCMDPAEMLNENTTGTSLSASDVDERVRRAELFAAEEQ</sequence>
<evidence type="ECO:0000256" key="1">
    <source>
        <dbReference type="PROSITE-ProRule" id="PRU00024"/>
    </source>
</evidence>
<dbReference type="Gene3D" id="3.30.160.60">
    <property type="entry name" value="Classic Zinc Finger"/>
    <property type="match status" value="1"/>
</dbReference>
<protein>
    <recommendedName>
        <fullName evidence="3">B box-type domain-containing protein</fullName>
    </recommendedName>
</protein>
<feature type="domain" description="B box-type" evidence="3">
    <location>
        <begin position="141"/>
        <end position="187"/>
    </location>
</feature>
<evidence type="ECO:0000313" key="5">
    <source>
        <dbReference type="Proteomes" id="UP000265618"/>
    </source>
</evidence>
<dbReference type="PANTHER" id="PTHR25462:SF296">
    <property type="entry name" value="MEIOTIC P26, ISOFORM F"/>
    <property type="match status" value="1"/>
</dbReference>
<reference evidence="4 5" key="1">
    <citation type="journal article" date="2018" name="PLoS ONE">
        <title>The draft genome of Kipferlia bialata reveals reductive genome evolution in fornicate parasites.</title>
        <authorList>
            <person name="Tanifuji G."/>
            <person name="Takabayashi S."/>
            <person name="Kume K."/>
            <person name="Takagi M."/>
            <person name="Nakayama T."/>
            <person name="Kamikawa R."/>
            <person name="Inagaki Y."/>
            <person name="Hashimoto T."/>
        </authorList>
    </citation>
    <scope>NUCLEOTIDE SEQUENCE [LARGE SCALE GENOMIC DNA]</scope>
    <source>
        <strain evidence="4">NY0173</strain>
    </source>
</reference>
<dbReference type="PROSITE" id="PS50119">
    <property type="entry name" value="ZF_BBOX"/>
    <property type="match status" value="2"/>
</dbReference>
<dbReference type="InterPro" id="IPR047153">
    <property type="entry name" value="TRIM45/56/19-like"/>
</dbReference>
<gene>
    <name evidence="4" type="ORF">KIPB_009888</name>
</gene>
<feature type="non-terminal residue" evidence="4">
    <location>
        <position position="438"/>
    </location>
</feature>
<dbReference type="CDD" id="cd19756">
    <property type="entry name" value="Bbox2"/>
    <property type="match status" value="1"/>
</dbReference>
<evidence type="ECO:0000256" key="2">
    <source>
        <dbReference type="SAM" id="Coils"/>
    </source>
</evidence>
<dbReference type="InterPro" id="IPR000315">
    <property type="entry name" value="Znf_B-box"/>
</dbReference>
<dbReference type="EMBL" id="BDIP01003492">
    <property type="protein sequence ID" value="GIQ87780.1"/>
    <property type="molecule type" value="Genomic_DNA"/>
</dbReference>
<dbReference type="OrthoDB" id="6105938at2759"/>
<dbReference type="AlphaFoldDB" id="A0A9K3GML4"/>
<keyword evidence="5" id="KW-1185">Reference proteome</keyword>
<evidence type="ECO:0000259" key="3">
    <source>
        <dbReference type="PROSITE" id="PS50119"/>
    </source>
</evidence>
<feature type="coiled-coil region" evidence="2">
    <location>
        <begin position="287"/>
        <end position="314"/>
    </location>
</feature>
<dbReference type="GO" id="GO:0005654">
    <property type="term" value="C:nucleoplasm"/>
    <property type="evidence" value="ECO:0007669"/>
    <property type="project" value="TreeGrafter"/>
</dbReference>
<evidence type="ECO:0000313" key="4">
    <source>
        <dbReference type="EMBL" id="GIQ87780.1"/>
    </source>
</evidence>
<comment type="caution">
    <text evidence="4">The sequence shown here is derived from an EMBL/GenBank/DDBJ whole genome shotgun (WGS) entry which is preliminary data.</text>
</comment>
<dbReference type="SUPFAM" id="SSF57845">
    <property type="entry name" value="B-box zinc-binding domain"/>
    <property type="match status" value="1"/>
</dbReference>
<dbReference type="GO" id="GO:0008270">
    <property type="term" value="F:zinc ion binding"/>
    <property type="evidence" value="ECO:0007669"/>
    <property type="project" value="UniProtKB-KW"/>
</dbReference>
<dbReference type="PANTHER" id="PTHR25462">
    <property type="entry name" value="BONUS, ISOFORM C-RELATED"/>
    <property type="match status" value="1"/>
</dbReference>
<name>A0A9K3GML4_9EUKA</name>